<dbReference type="InterPro" id="IPR013325">
    <property type="entry name" value="RNA_pol_sigma_r2"/>
</dbReference>
<proteinExistence type="inferred from homology"/>
<evidence type="ECO:0000313" key="8">
    <source>
        <dbReference type="EMBL" id="QJC53479.1"/>
    </source>
</evidence>
<dbReference type="InterPro" id="IPR014284">
    <property type="entry name" value="RNA_pol_sigma-70_dom"/>
</dbReference>
<feature type="domain" description="RNA polymerase sigma-70 region 2" evidence="6">
    <location>
        <begin position="30"/>
        <end position="94"/>
    </location>
</feature>
<evidence type="ECO:0000313" key="9">
    <source>
        <dbReference type="Proteomes" id="UP000502136"/>
    </source>
</evidence>
<dbReference type="InterPro" id="IPR007627">
    <property type="entry name" value="RNA_pol_sigma70_r2"/>
</dbReference>
<dbReference type="InterPro" id="IPR039425">
    <property type="entry name" value="RNA_pol_sigma-70-like"/>
</dbReference>
<dbReference type="Pfam" id="PF08281">
    <property type="entry name" value="Sigma70_r4_2"/>
    <property type="match status" value="1"/>
</dbReference>
<dbReference type="SUPFAM" id="SSF88946">
    <property type="entry name" value="Sigma2 domain of RNA polymerase sigma factors"/>
    <property type="match status" value="1"/>
</dbReference>
<dbReference type="GO" id="GO:0006352">
    <property type="term" value="P:DNA-templated transcription initiation"/>
    <property type="evidence" value="ECO:0007669"/>
    <property type="project" value="InterPro"/>
</dbReference>
<dbReference type="Gene3D" id="1.10.1740.10">
    <property type="match status" value="1"/>
</dbReference>
<accession>A0A6H2H1K3</accession>
<dbReference type="KEGG" id="palr:HGI30_19340"/>
<reference evidence="8 9" key="1">
    <citation type="submission" date="2020-04" db="EMBL/GenBank/DDBJ databases">
        <title>Novel Paenibacillus strain UniB2 isolated from commercial digestive syrup.</title>
        <authorList>
            <person name="Thorat V."/>
            <person name="Kirdat K."/>
            <person name="Tiwarekar B."/>
            <person name="Yadav A."/>
        </authorList>
    </citation>
    <scope>NUCLEOTIDE SEQUENCE [LARGE SCALE GENOMIC DNA]</scope>
    <source>
        <strain evidence="8 9">UniB2</strain>
    </source>
</reference>
<keyword evidence="4" id="KW-0804">Transcription</keyword>
<dbReference type="CDD" id="cd06171">
    <property type="entry name" value="Sigma70_r4"/>
    <property type="match status" value="1"/>
</dbReference>
<dbReference type="GO" id="GO:0003677">
    <property type="term" value="F:DNA binding"/>
    <property type="evidence" value="ECO:0007669"/>
    <property type="project" value="InterPro"/>
</dbReference>
<evidence type="ECO:0000256" key="4">
    <source>
        <dbReference type="ARBA" id="ARBA00023163"/>
    </source>
</evidence>
<protein>
    <submittedName>
        <fullName evidence="8">Sigma-70 family RNA polymerase sigma factor</fullName>
    </submittedName>
</protein>
<dbReference type="NCBIfam" id="TIGR02937">
    <property type="entry name" value="sigma70-ECF"/>
    <property type="match status" value="1"/>
</dbReference>
<organism evidence="8 9">
    <name type="scientific">Paenibacillus albicereus</name>
    <dbReference type="NCBI Taxonomy" id="2726185"/>
    <lineage>
        <taxon>Bacteria</taxon>
        <taxon>Bacillati</taxon>
        <taxon>Bacillota</taxon>
        <taxon>Bacilli</taxon>
        <taxon>Bacillales</taxon>
        <taxon>Paenibacillaceae</taxon>
        <taxon>Paenibacillus</taxon>
    </lineage>
</organism>
<evidence type="ECO:0000259" key="7">
    <source>
        <dbReference type="Pfam" id="PF08281"/>
    </source>
</evidence>
<sequence>MIALDSEEKRKLARRAAAGDEEAFLAVMDAERHRLRRIASACLPGEHDVLEAVQETVCRAWLKRRELSHPDHMGTWLVRILLRVCADELKRSRRQPARAETSELLERHSQEAGPQTDEVQEAALRLDLAAVVDSLEPPYRDVVRMKYHRDMTLAEIARALEKPPGTVKTWLHKALGQLRGQLQGKGEEGKHGG</sequence>
<dbReference type="Gene3D" id="1.10.10.10">
    <property type="entry name" value="Winged helix-like DNA-binding domain superfamily/Winged helix DNA-binding domain"/>
    <property type="match status" value="1"/>
</dbReference>
<dbReference type="AlphaFoldDB" id="A0A6H2H1K3"/>
<evidence type="ECO:0000256" key="2">
    <source>
        <dbReference type="ARBA" id="ARBA00023015"/>
    </source>
</evidence>
<evidence type="ECO:0000256" key="5">
    <source>
        <dbReference type="SAM" id="MobiDB-lite"/>
    </source>
</evidence>
<comment type="similarity">
    <text evidence="1">Belongs to the sigma-70 factor family. ECF subfamily.</text>
</comment>
<dbReference type="Pfam" id="PF04542">
    <property type="entry name" value="Sigma70_r2"/>
    <property type="match status" value="1"/>
</dbReference>
<evidence type="ECO:0000256" key="1">
    <source>
        <dbReference type="ARBA" id="ARBA00010641"/>
    </source>
</evidence>
<dbReference type="InterPro" id="IPR013324">
    <property type="entry name" value="RNA_pol_sigma_r3/r4-like"/>
</dbReference>
<keyword evidence="9" id="KW-1185">Reference proteome</keyword>
<dbReference type="PANTHER" id="PTHR43133">
    <property type="entry name" value="RNA POLYMERASE ECF-TYPE SIGMA FACTO"/>
    <property type="match status" value="1"/>
</dbReference>
<dbReference type="SUPFAM" id="SSF88659">
    <property type="entry name" value="Sigma3 and sigma4 domains of RNA polymerase sigma factors"/>
    <property type="match status" value="1"/>
</dbReference>
<evidence type="ECO:0000256" key="3">
    <source>
        <dbReference type="ARBA" id="ARBA00023082"/>
    </source>
</evidence>
<keyword evidence="3" id="KW-0731">Sigma factor</keyword>
<dbReference type="Proteomes" id="UP000502136">
    <property type="component" value="Chromosome"/>
</dbReference>
<feature type="domain" description="RNA polymerase sigma factor 70 region 4 type 2" evidence="7">
    <location>
        <begin position="127"/>
        <end position="178"/>
    </location>
</feature>
<evidence type="ECO:0000259" key="6">
    <source>
        <dbReference type="Pfam" id="PF04542"/>
    </source>
</evidence>
<gene>
    <name evidence="8" type="ORF">HGI30_19340</name>
</gene>
<dbReference type="InterPro" id="IPR013249">
    <property type="entry name" value="RNA_pol_sigma70_r4_t2"/>
</dbReference>
<feature type="region of interest" description="Disordered" evidence="5">
    <location>
        <begin position="92"/>
        <end position="115"/>
    </location>
</feature>
<feature type="compositionally biased region" description="Basic and acidic residues" evidence="5">
    <location>
        <begin position="100"/>
        <end position="110"/>
    </location>
</feature>
<dbReference type="EMBL" id="CP051428">
    <property type="protein sequence ID" value="QJC53479.1"/>
    <property type="molecule type" value="Genomic_DNA"/>
</dbReference>
<dbReference type="GO" id="GO:0016987">
    <property type="term" value="F:sigma factor activity"/>
    <property type="evidence" value="ECO:0007669"/>
    <property type="project" value="UniProtKB-KW"/>
</dbReference>
<keyword evidence="2" id="KW-0805">Transcription regulation</keyword>
<name>A0A6H2H1K3_9BACL</name>
<dbReference type="PANTHER" id="PTHR43133:SF51">
    <property type="entry name" value="RNA POLYMERASE SIGMA FACTOR"/>
    <property type="match status" value="1"/>
</dbReference>
<dbReference type="InterPro" id="IPR036388">
    <property type="entry name" value="WH-like_DNA-bd_sf"/>
</dbReference>